<dbReference type="AlphaFoldDB" id="A8RHG7"/>
<gene>
    <name evidence="1" type="ORF">CLOBOL_00413</name>
</gene>
<evidence type="ECO:0000313" key="1">
    <source>
        <dbReference type="EMBL" id="EDP18978.1"/>
    </source>
</evidence>
<organism evidence="1 2">
    <name type="scientific">Enterocloster bolteae (strain ATCC BAA-613 / DSM 15670 / CCUG 46953 / JCM 12243 / WAL 16351)</name>
    <name type="common">Clostridium bolteae</name>
    <dbReference type="NCBI Taxonomy" id="411902"/>
    <lineage>
        <taxon>Bacteria</taxon>
        <taxon>Bacillati</taxon>
        <taxon>Bacillota</taxon>
        <taxon>Clostridia</taxon>
        <taxon>Lachnospirales</taxon>
        <taxon>Lachnospiraceae</taxon>
        <taxon>Enterocloster</taxon>
    </lineage>
</organism>
<dbReference type="EMBL" id="ABCC02000009">
    <property type="protein sequence ID" value="EDP18978.1"/>
    <property type="molecule type" value="Genomic_DNA"/>
</dbReference>
<name>A8RHG7_ENTBW</name>
<dbReference type="HOGENOM" id="CLU_3326468_0_0_9"/>
<evidence type="ECO:0000313" key="2">
    <source>
        <dbReference type="Proteomes" id="UP000005396"/>
    </source>
</evidence>
<reference evidence="1 2" key="2">
    <citation type="submission" date="2007-09" db="EMBL/GenBank/DDBJ databases">
        <title>Draft genome sequence of Clostridium bolteae (ATCC BAA-613).</title>
        <authorList>
            <person name="Sudarsanam P."/>
            <person name="Ley R."/>
            <person name="Guruge J."/>
            <person name="Turnbaugh P.J."/>
            <person name="Mahowald M."/>
            <person name="Liep D."/>
            <person name="Gordon J."/>
        </authorList>
    </citation>
    <scope>NUCLEOTIDE SEQUENCE [LARGE SCALE GENOMIC DNA]</scope>
    <source>
        <strain evidence="2">ATCC BAA-613 / DSM 15670 / CCUG 46953 / JCM 12243 / WAL 16351</strain>
    </source>
</reference>
<accession>A8RHG7</accession>
<protein>
    <submittedName>
        <fullName evidence="1">Uncharacterized protein</fullName>
    </submittedName>
</protein>
<dbReference type="PaxDb" id="411902-CLOBOL_00413"/>
<comment type="caution">
    <text evidence="1">The sequence shown here is derived from an EMBL/GenBank/DDBJ whole genome shotgun (WGS) entry which is preliminary data.</text>
</comment>
<reference evidence="1 2" key="1">
    <citation type="submission" date="2007-08" db="EMBL/GenBank/DDBJ databases">
        <authorList>
            <person name="Fulton L."/>
            <person name="Clifton S."/>
            <person name="Fulton B."/>
            <person name="Xu J."/>
            <person name="Minx P."/>
            <person name="Pepin K.H."/>
            <person name="Johnson M."/>
            <person name="Thiruvilangam P."/>
            <person name="Bhonagiri V."/>
            <person name="Nash W.E."/>
            <person name="Mardis E.R."/>
            <person name="Wilson R.K."/>
        </authorList>
    </citation>
    <scope>NUCLEOTIDE SEQUENCE [LARGE SCALE GENOMIC DNA]</scope>
    <source>
        <strain evidence="2">ATCC BAA-613 / DSM 15670 / CCUG 46953 / JCM 12243 / WAL 16351</strain>
    </source>
</reference>
<sequence length="38" mass="4679">MKEKSIRYTYTTKIYGTNYVLYTYIQSKHFNILTYMSD</sequence>
<dbReference type="Proteomes" id="UP000005396">
    <property type="component" value="Unassembled WGS sequence"/>
</dbReference>
<proteinExistence type="predicted"/>